<dbReference type="STRING" id="856736.SAMN04488058_11914"/>
<keyword evidence="2" id="KW-1185">Reference proteome</keyword>
<dbReference type="OrthoDB" id="9786961at2"/>
<dbReference type="InterPro" id="IPR019292">
    <property type="entry name" value="McrC"/>
</dbReference>
<dbReference type="RefSeq" id="WP_092265424.1">
    <property type="nucleotide sequence ID" value="NZ_FNZA01000019.1"/>
</dbReference>
<sequence>MPGLPPKDRHWQVREHDTLVRGGHDPAWTPNITALHSEAFDAVQDVLLDPRYELNPVATPTRLGGRSALKLTQWVGVLRAPDGTTVEILPKTHERPGGRSGADSLERSRGLLLRMLSATDERFRVAPPAELQTARMPLYEVIIRYVLEGIRAAVRRGIPHDYVPVQEERAGLRGRLDLPRQMRQPPHRAHLLHVAYDEFLPDRPETRLTRLAVGRLAALTRVPASQRLARELLHALDEVPPSRNVTLDFAAWRLGRGHAHFAPLEGLCRMVLYELNPVVSGPQSQAQALLFDMNAVYEAYVARLLRRLYPGWQVETQVTGRALGHAGGVPAFMLRPDLLIRTPGGEVVVADTKWKRLKPGKAPTYDVSNADAYQMSAYSQVFQSGAAGSEQQLWLIYPRLPGLPPVSEPIRMDSGRTLRIVTVDLERASGEDQWPAEPLGTGVQESGFS</sequence>
<reference evidence="2" key="1">
    <citation type="submission" date="2016-10" db="EMBL/GenBank/DDBJ databases">
        <authorList>
            <person name="Varghese N."/>
            <person name="Submissions S."/>
        </authorList>
    </citation>
    <scope>NUCLEOTIDE SEQUENCE [LARGE SCALE GENOMIC DNA]</scope>
    <source>
        <strain evidence="2">CGMCC 1.10218</strain>
    </source>
</reference>
<dbReference type="EMBL" id="FNZA01000019">
    <property type="protein sequence ID" value="SEJ79591.1"/>
    <property type="molecule type" value="Genomic_DNA"/>
</dbReference>
<evidence type="ECO:0000313" key="1">
    <source>
        <dbReference type="EMBL" id="SEJ79591.1"/>
    </source>
</evidence>
<evidence type="ECO:0000313" key="2">
    <source>
        <dbReference type="Proteomes" id="UP000199223"/>
    </source>
</evidence>
<protein>
    <submittedName>
        <fullName evidence="1">5-methylcytosine-specific restriction enzyme subunit McrC</fullName>
    </submittedName>
</protein>
<dbReference type="AlphaFoldDB" id="A0A1H7BQ39"/>
<proteinExistence type="predicted"/>
<dbReference type="Proteomes" id="UP000199223">
    <property type="component" value="Unassembled WGS sequence"/>
</dbReference>
<name>A0A1H7BQ39_9DEIO</name>
<dbReference type="PANTHER" id="PTHR38733:SF1">
    <property type="entry name" value="TYPE IV METHYL-DIRECTED RESTRICTION ENZYME ECOKMCRBC"/>
    <property type="match status" value="1"/>
</dbReference>
<dbReference type="PANTHER" id="PTHR38733">
    <property type="entry name" value="PROTEIN MCRC"/>
    <property type="match status" value="1"/>
</dbReference>
<accession>A0A1H7BQ39</accession>
<gene>
    <name evidence="1" type="ORF">SAMN04488058_11914</name>
</gene>
<organism evidence="1 2">
    <name type="scientific">Deinococcus reticulitermitis</name>
    <dbReference type="NCBI Taxonomy" id="856736"/>
    <lineage>
        <taxon>Bacteria</taxon>
        <taxon>Thermotogati</taxon>
        <taxon>Deinococcota</taxon>
        <taxon>Deinococci</taxon>
        <taxon>Deinococcales</taxon>
        <taxon>Deinococcaceae</taxon>
        <taxon>Deinococcus</taxon>
    </lineage>
</organism>
<dbReference type="Pfam" id="PF10117">
    <property type="entry name" value="McrBC"/>
    <property type="match status" value="1"/>
</dbReference>